<sequence>MSIHLGDAVTNRAHLWFMCVPLGNVKPYVRSHTR</sequence>
<dbReference type="AlphaFoldDB" id="A0A0A9C770"/>
<reference evidence="1" key="2">
    <citation type="journal article" date="2015" name="Data Brief">
        <title>Shoot transcriptome of the giant reed, Arundo donax.</title>
        <authorList>
            <person name="Barrero R.A."/>
            <person name="Guerrero F.D."/>
            <person name="Moolhuijzen P."/>
            <person name="Goolsby J.A."/>
            <person name="Tidwell J."/>
            <person name="Bellgard S.E."/>
            <person name="Bellgard M.I."/>
        </authorList>
    </citation>
    <scope>NUCLEOTIDE SEQUENCE</scope>
    <source>
        <tissue evidence="1">Shoot tissue taken approximately 20 cm above the soil surface</tissue>
    </source>
</reference>
<name>A0A0A9C770_ARUDO</name>
<protein>
    <submittedName>
        <fullName evidence="1">Uncharacterized protein</fullName>
    </submittedName>
</protein>
<organism evidence="1">
    <name type="scientific">Arundo donax</name>
    <name type="common">Giant reed</name>
    <name type="synonym">Donax arundinaceus</name>
    <dbReference type="NCBI Taxonomy" id="35708"/>
    <lineage>
        <taxon>Eukaryota</taxon>
        <taxon>Viridiplantae</taxon>
        <taxon>Streptophyta</taxon>
        <taxon>Embryophyta</taxon>
        <taxon>Tracheophyta</taxon>
        <taxon>Spermatophyta</taxon>
        <taxon>Magnoliopsida</taxon>
        <taxon>Liliopsida</taxon>
        <taxon>Poales</taxon>
        <taxon>Poaceae</taxon>
        <taxon>PACMAD clade</taxon>
        <taxon>Arundinoideae</taxon>
        <taxon>Arundineae</taxon>
        <taxon>Arundo</taxon>
    </lineage>
</organism>
<dbReference type="EMBL" id="GBRH01228645">
    <property type="protein sequence ID" value="JAD69250.1"/>
    <property type="molecule type" value="Transcribed_RNA"/>
</dbReference>
<proteinExistence type="predicted"/>
<reference evidence="1" key="1">
    <citation type="submission" date="2014-09" db="EMBL/GenBank/DDBJ databases">
        <authorList>
            <person name="Magalhaes I.L.F."/>
            <person name="Oliveira U."/>
            <person name="Santos F.R."/>
            <person name="Vidigal T.H.D.A."/>
            <person name="Brescovit A.D."/>
            <person name="Santos A.J."/>
        </authorList>
    </citation>
    <scope>NUCLEOTIDE SEQUENCE</scope>
    <source>
        <tissue evidence="1">Shoot tissue taken approximately 20 cm above the soil surface</tissue>
    </source>
</reference>
<accession>A0A0A9C770</accession>
<evidence type="ECO:0000313" key="1">
    <source>
        <dbReference type="EMBL" id="JAD69250.1"/>
    </source>
</evidence>